<evidence type="ECO:0000313" key="8">
    <source>
        <dbReference type="EMBL" id="GAP36291.1"/>
    </source>
</evidence>
<feature type="domain" description="Core-binding (CB)" evidence="7">
    <location>
        <begin position="98"/>
        <end position="179"/>
    </location>
</feature>
<dbReference type="InterPro" id="IPR013762">
    <property type="entry name" value="Integrase-like_cat_sf"/>
</dbReference>
<dbReference type="Pfam" id="PF13356">
    <property type="entry name" value="Arm-DNA-bind_3"/>
    <property type="match status" value="1"/>
</dbReference>
<dbReference type="Gene3D" id="1.10.443.10">
    <property type="entry name" value="Intergrase catalytic core"/>
    <property type="match status" value="1"/>
</dbReference>
<evidence type="ECO:0000256" key="3">
    <source>
        <dbReference type="ARBA" id="ARBA00023125"/>
    </source>
</evidence>
<dbReference type="Gene3D" id="3.30.160.390">
    <property type="entry name" value="Integrase, DNA-binding domain"/>
    <property type="match status" value="1"/>
</dbReference>
<dbReference type="PROSITE" id="PS51898">
    <property type="entry name" value="TYR_RECOMBINASE"/>
    <property type="match status" value="1"/>
</dbReference>
<dbReference type="InterPro" id="IPR050808">
    <property type="entry name" value="Phage_Integrase"/>
</dbReference>
<evidence type="ECO:0000256" key="4">
    <source>
        <dbReference type="ARBA" id="ARBA00023172"/>
    </source>
</evidence>
<dbReference type="SUPFAM" id="SSF56349">
    <property type="entry name" value="DNA breaking-rejoining enzymes"/>
    <property type="match status" value="1"/>
</dbReference>
<evidence type="ECO:0000256" key="1">
    <source>
        <dbReference type="ARBA" id="ARBA00008857"/>
    </source>
</evidence>
<name>A0A0K8P0X9_PISS1</name>
<dbReference type="Pfam" id="PF22022">
    <property type="entry name" value="Phage_int_M"/>
    <property type="match status" value="1"/>
</dbReference>
<keyword evidence="9" id="KW-1185">Reference proteome</keyword>
<dbReference type="GO" id="GO:0015074">
    <property type="term" value="P:DNA integration"/>
    <property type="evidence" value="ECO:0007669"/>
    <property type="project" value="UniProtKB-KW"/>
</dbReference>
<dbReference type="Proteomes" id="UP000037660">
    <property type="component" value="Unassembled WGS sequence"/>
</dbReference>
<dbReference type="PANTHER" id="PTHR30629">
    <property type="entry name" value="PROPHAGE INTEGRASE"/>
    <property type="match status" value="1"/>
</dbReference>
<evidence type="ECO:0000256" key="2">
    <source>
        <dbReference type="ARBA" id="ARBA00022908"/>
    </source>
</evidence>
<dbReference type="STRING" id="1547922.ISF6_2131"/>
<dbReference type="InterPro" id="IPR038488">
    <property type="entry name" value="Integrase_DNA-bd_sf"/>
</dbReference>
<dbReference type="AlphaFoldDB" id="A0A0K8P0X9"/>
<sequence>MPLTDIKIRQAKPADKPIKLADTAGLYLEVKPSGSKLWRYRYRIAGRENLFAIGEYPQVSLADARKARDDARELIRQGRHPAHARQTERTRQINANALTFKAIAEEWIEKKRSRWAPYYLMQVERGMKKDIYPRIGRLPIRSVTAADVLAILDRATKRGAEVVALNLRQWCSQVFRYAVATLRADHDPASALRGAVIRPPVNHSRPMDRDEIAAFLRKLQGFGGHRTTVIALRLLLLTFVRTIEMRKAEWTEVDLAAAEWRIPPEKMKMRRLHIVPLSTQAVALLTELKGITGAGRWLFPNHRRPHDVMSATTVNHALMSLGFASATVTAHDFRATASTRLHEMGLRSDFIELQLAHVERNRVRAAYNHADHLAERAAMMQTWGDWLDAVAADNPSARNAKG</sequence>
<evidence type="ECO:0000313" key="9">
    <source>
        <dbReference type="Proteomes" id="UP000037660"/>
    </source>
</evidence>
<evidence type="ECO:0000259" key="7">
    <source>
        <dbReference type="PROSITE" id="PS51900"/>
    </source>
</evidence>
<dbReference type="InterPro" id="IPR011010">
    <property type="entry name" value="DNA_brk_join_enz"/>
</dbReference>
<dbReference type="Pfam" id="PF00589">
    <property type="entry name" value="Phage_integrase"/>
    <property type="match status" value="1"/>
</dbReference>
<reference evidence="9" key="1">
    <citation type="submission" date="2015-07" db="EMBL/GenBank/DDBJ databases">
        <title>Discovery of a poly(ethylene terephthalate assimilation.</title>
        <authorList>
            <person name="Yoshida S."/>
            <person name="Hiraga K."/>
            <person name="Takehana T."/>
            <person name="Taniguchi I."/>
            <person name="Yamaji H."/>
            <person name="Maeda Y."/>
            <person name="Toyohara K."/>
            <person name="Miyamoto K."/>
            <person name="Kimura Y."/>
            <person name="Oda K."/>
        </authorList>
    </citation>
    <scope>NUCLEOTIDE SEQUENCE [LARGE SCALE GENOMIC DNA]</scope>
    <source>
        <strain evidence="9">NBRC 110686 / TISTR 2288 / 201-F6</strain>
    </source>
</reference>
<proteinExistence type="inferred from homology"/>
<dbReference type="RefSeq" id="WP_054020284.1">
    <property type="nucleotide sequence ID" value="NZ_BBYR01000033.1"/>
</dbReference>
<evidence type="ECO:0000259" key="6">
    <source>
        <dbReference type="PROSITE" id="PS51898"/>
    </source>
</evidence>
<keyword evidence="4" id="KW-0233">DNA recombination</keyword>
<accession>A0A0K8P0X9</accession>
<dbReference type="PROSITE" id="PS51900">
    <property type="entry name" value="CB"/>
    <property type="match status" value="1"/>
</dbReference>
<dbReference type="Gene3D" id="1.10.150.130">
    <property type="match status" value="1"/>
</dbReference>
<dbReference type="InterPro" id="IPR002104">
    <property type="entry name" value="Integrase_catalytic"/>
</dbReference>
<dbReference type="InterPro" id="IPR044068">
    <property type="entry name" value="CB"/>
</dbReference>
<keyword evidence="3 5" id="KW-0238">DNA-binding</keyword>
<dbReference type="InterPro" id="IPR010998">
    <property type="entry name" value="Integrase_recombinase_N"/>
</dbReference>
<dbReference type="InterPro" id="IPR025166">
    <property type="entry name" value="Integrase_DNA_bind_dom"/>
</dbReference>
<dbReference type="CDD" id="cd00801">
    <property type="entry name" value="INT_P4_C"/>
    <property type="match status" value="1"/>
</dbReference>
<dbReference type="EMBL" id="BBYR01000033">
    <property type="protein sequence ID" value="GAP36291.1"/>
    <property type="molecule type" value="Genomic_DNA"/>
</dbReference>
<organism evidence="8 9">
    <name type="scientific">Piscinibacter sakaiensis</name>
    <name type="common">Ideonella sakaiensis</name>
    <dbReference type="NCBI Taxonomy" id="1547922"/>
    <lineage>
        <taxon>Bacteria</taxon>
        <taxon>Pseudomonadati</taxon>
        <taxon>Pseudomonadota</taxon>
        <taxon>Betaproteobacteria</taxon>
        <taxon>Burkholderiales</taxon>
        <taxon>Sphaerotilaceae</taxon>
        <taxon>Piscinibacter</taxon>
    </lineage>
</organism>
<reference evidence="8 9" key="2">
    <citation type="journal article" date="2016" name="Science">
        <title>A bacterium that degrades and assimilates poly(ethylene terephthalate).</title>
        <authorList>
            <person name="Yoshida S."/>
            <person name="Hiraga K."/>
            <person name="Takehana T."/>
            <person name="Taniguchi I."/>
            <person name="Yamaji H."/>
            <person name="Maeda Y."/>
            <person name="Toyohara K."/>
            <person name="Miyamoto K."/>
            <person name="Kimura Y."/>
            <person name="Oda K."/>
        </authorList>
    </citation>
    <scope>NUCLEOTIDE SEQUENCE [LARGE SCALE GENOMIC DNA]</scope>
    <source>
        <strain evidence="9">NBRC 110686 / TISTR 2288 / 201-F6</strain>
    </source>
</reference>
<dbReference type="PANTHER" id="PTHR30629:SF2">
    <property type="entry name" value="PROPHAGE INTEGRASE INTS-RELATED"/>
    <property type="match status" value="1"/>
</dbReference>
<dbReference type="GO" id="GO:0006310">
    <property type="term" value="P:DNA recombination"/>
    <property type="evidence" value="ECO:0007669"/>
    <property type="project" value="UniProtKB-KW"/>
</dbReference>
<dbReference type="OrthoDB" id="9775880at2"/>
<comment type="similarity">
    <text evidence="1">Belongs to the 'phage' integrase family.</text>
</comment>
<dbReference type="InterPro" id="IPR053876">
    <property type="entry name" value="Phage_int_M"/>
</dbReference>
<dbReference type="GO" id="GO:0003677">
    <property type="term" value="F:DNA binding"/>
    <property type="evidence" value="ECO:0007669"/>
    <property type="project" value="UniProtKB-UniRule"/>
</dbReference>
<keyword evidence="2" id="KW-0229">DNA integration</keyword>
<feature type="domain" description="Tyr recombinase" evidence="6">
    <location>
        <begin position="202"/>
        <end position="380"/>
    </location>
</feature>
<gene>
    <name evidence="8" type="ORF">ISF6_2131</name>
</gene>
<protein>
    <submittedName>
        <fullName evidence="8">Integrase</fullName>
    </submittedName>
</protein>
<evidence type="ECO:0000256" key="5">
    <source>
        <dbReference type="PROSITE-ProRule" id="PRU01248"/>
    </source>
</evidence>
<comment type="caution">
    <text evidence="8">The sequence shown here is derived from an EMBL/GenBank/DDBJ whole genome shotgun (WGS) entry which is preliminary data.</text>
</comment>